<evidence type="ECO:0000313" key="2">
    <source>
        <dbReference type="EMBL" id="AXB55246.1"/>
    </source>
</evidence>
<sequence length="106" mass="12214">MNQTLFLLLLALPMIFQIIFGRKAIGESIKLTFFKVCLITFLSQFIFFIIAFKILSNKLQSESNGQIHCGMPFVGLIGLEILRSIIILVIIFIQFLIKRSYNRNNN</sequence>
<dbReference type="OrthoDB" id="1377387at2"/>
<proteinExistence type="predicted"/>
<keyword evidence="1" id="KW-0812">Transmembrane</keyword>
<evidence type="ECO:0000313" key="3">
    <source>
        <dbReference type="Proteomes" id="UP000251561"/>
    </source>
</evidence>
<keyword evidence="1" id="KW-1133">Transmembrane helix</keyword>
<dbReference type="Proteomes" id="UP000251561">
    <property type="component" value="Chromosome"/>
</dbReference>
<evidence type="ECO:0000256" key="1">
    <source>
        <dbReference type="SAM" id="Phobius"/>
    </source>
</evidence>
<gene>
    <name evidence="2" type="ORF">HYN86_00935</name>
</gene>
<feature type="transmembrane region" description="Helical" evidence="1">
    <location>
        <begin position="73"/>
        <end position="97"/>
    </location>
</feature>
<keyword evidence="3" id="KW-1185">Reference proteome</keyword>
<keyword evidence="1" id="KW-0472">Membrane</keyword>
<feature type="transmembrane region" description="Helical" evidence="1">
    <location>
        <begin position="31"/>
        <end position="52"/>
    </location>
</feature>
<name>A0A344LMV4_9FLAO</name>
<dbReference type="AlphaFoldDB" id="A0A344LMV4"/>
<dbReference type="EMBL" id="CP030261">
    <property type="protein sequence ID" value="AXB55246.1"/>
    <property type="molecule type" value="Genomic_DNA"/>
</dbReference>
<protein>
    <submittedName>
        <fullName evidence="2">Uncharacterized protein</fullName>
    </submittedName>
</protein>
<organism evidence="2 3">
    <name type="scientific">Flavobacterium fluviale</name>
    <dbReference type="NCBI Taxonomy" id="2249356"/>
    <lineage>
        <taxon>Bacteria</taxon>
        <taxon>Pseudomonadati</taxon>
        <taxon>Bacteroidota</taxon>
        <taxon>Flavobacteriia</taxon>
        <taxon>Flavobacteriales</taxon>
        <taxon>Flavobacteriaceae</taxon>
        <taxon>Flavobacterium</taxon>
    </lineage>
</organism>
<reference evidence="2 3" key="1">
    <citation type="submission" date="2018-06" db="EMBL/GenBank/DDBJ databases">
        <title>Genome sequencing of Flavobacterium.</title>
        <authorList>
            <person name="Baek M.-G."/>
            <person name="Yi H."/>
        </authorList>
    </citation>
    <scope>NUCLEOTIDE SEQUENCE [LARGE SCALE GENOMIC DNA]</scope>
    <source>
        <strain evidence="2 3">HYN0086</strain>
    </source>
</reference>
<accession>A0A344LMV4</accession>
<dbReference type="KEGG" id="ffl:HYN86_00935"/>